<gene>
    <name evidence="2" type="ORF">CA982_01860</name>
</gene>
<sequence>MTTHPVTVERLRGLAWPVMMAGGLLLVLFAQVQWGSTDEGVEPSITGLGRVTILGASDDDVAFFFEDNTGRPGLSVVVLGAVIALVAALGWWRPRLRPSAVGLIGLASIVVLVVGIRTLSDPAAHLFSDRVSEALDADLPEMQAGYGLIGTVVVGILLLAAVGFWVLSTVWPRSVAGEPTERTGLNRTGLSQADESS</sequence>
<feature type="transmembrane region" description="Helical" evidence="1">
    <location>
        <begin position="14"/>
        <end position="34"/>
    </location>
</feature>
<keyword evidence="1" id="KW-1133">Transmembrane helix</keyword>
<feature type="transmembrane region" description="Helical" evidence="1">
    <location>
        <begin position="144"/>
        <end position="167"/>
    </location>
</feature>
<comment type="caution">
    <text evidence="2">The sequence shown here is derived from an EMBL/GenBank/DDBJ whole genome shotgun (WGS) entry which is preliminary data.</text>
</comment>
<evidence type="ECO:0008006" key="4">
    <source>
        <dbReference type="Google" id="ProtNLM"/>
    </source>
</evidence>
<keyword evidence="1" id="KW-0812">Transmembrane</keyword>
<evidence type="ECO:0000313" key="3">
    <source>
        <dbReference type="Proteomes" id="UP000194632"/>
    </source>
</evidence>
<evidence type="ECO:0000313" key="2">
    <source>
        <dbReference type="EMBL" id="OUC80509.1"/>
    </source>
</evidence>
<name>A0A243QFG4_9ACTN</name>
<organism evidence="2 3">
    <name type="scientific">Gordonia lacunae</name>
    <dbReference type="NCBI Taxonomy" id="417102"/>
    <lineage>
        <taxon>Bacteria</taxon>
        <taxon>Bacillati</taxon>
        <taxon>Actinomycetota</taxon>
        <taxon>Actinomycetes</taxon>
        <taxon>Mycobacteriales</taxon>
        <taxon>Gordoniaceae</taxon>
        <taxon>Gordonia</taxon>
    </lineage>
</organism>
<dbReference type="AlphaFoldDB" id="A0A243QFG4"/>
<accession>A0A243QFG4</accession>
<dbReference type="EMBL" id="NGFO01000002">
    <property type="protein sequence ID" value="OUC80509.1"/>
    <property type="molecule type" value="Genomic_DNA"/>
</dbReference>
<protein>
    <recommendedName>
        <fullName evidence="4">TIGR02234 family membrane protein</fullName>
    </recommendedName>
</protein>
<proteinExistence type="predicted"/>
<feature type="transmembrane region" description="Helical" evidence="1">
    <location>
        <begin position="99"/>
        <end position="119"/>
    </location>
</feature>
<dbReference type="OrthoDB" id="4381286at2"/>
<dbReference type="RefSeq" id="WP_086533657.1">
    <property type="nucleotide sequence ID" value="NZ_NGFO01000002.1"/>
</dbReference>
<keyword evidence="1" id="KW-0472">Membrane</keyword>
<evidence type="ECO:0000256" key="1">
    <source>
        <dbReference type="SAM" id="Phobius"/>
    </source>
</evidence>
<keyword evidence="3" id="KW-1185">Reference proteome</keyword>
<dbReference type="Proteomes" id="UP000194632">
    <property type="component" value="Unassembled WGS sequence"/>
</dbReference>
<reference evidence="2 3" key="1">
    <citation type="submission" date="2017-05" db="EMBL/GenBank/DDBJ databases">
        <title>Biotechnological potential of actinobacteria isolated from South African environments.</title>
        <authorList>
            <person name="Le Roes-Hill M."/>
            <person name="Prins A."/>
            <person name="Durrell K.A."/>
        </authorList>
    </citation>
    <scope>NUCLEOTIDE SEQUENCE [LARGE SCALE GENOMIC DNA]</scope>
    <source>
        <strain evidence="2">BS2</strain>
    </source>
</reference>
<feature type="transmembrane region" description="Helical" evidence="1">
    <location>
        <begin position="73"/>
        <end position="92"/>
    </location>
</feature>